<evidence type="ECO:0000313" key="5">
    <source>
        <dbReference type="EnsemblPlants" id="Bra022185.1-P"/>
    </source>
</evidence>
<proteinExistence type="inferred from homology"/>
<dbReference type="Gramene" id="A05p38820.2_BraZ1">
    <property type="protein sequence ID" value="A05p38820.2_BraZ1.CDS"/>
    <property type="gene ID" value="A05g38820.2_BraZ1"/>
</dbReference>
<sequence>MEIRDSGYRITDELMCVLIGSWGKLNIGRSVKLFAEVQENGLSPDVYAYNAVLEMRKVKKAEELIKTMLRIGLKPDNFTYSGLIKSFK</sequence>
<dbReference type="EMBL" id="LR031570">
    <property type="protein sequence ID" value="VDC72385.1"/>
    <property type="molecule type" value="Genomic_DNA"/>
</dbReference>
<accession>A0A3P5Z8X1</accession>
<dbReference type="AlphaFoldDB" id="A0A3P5Z8X1"/>
<dbReference type="EnsemblPlants" id="Bra022185.1">
    <property type="protein sequence ID" value="Bra022185.1-P"/>
    <property type="gene ID" value="Bra022185"/>
</dbReference>
<dbReference type="HOGENOM" id="CLU_2472240_0_0_1"/>
<evidence type="ECO:0000313" key="6">
    <source>
        <dbReference type="Proteomes" id="UP000011750"/>
    </source>
</evidence>
<name>A0A3P5Z8X1_BRACM</name>
<accession>M4E088</accession>
<reference evidence="5" key="4">
    <citation type="submission" date="2023-03" db="UniProtKB">
        <authorList>
            <consortium name="EnsemblPlants"/>
        </authorList>
    </citation>
    <scope>IDENTIFICATION</scope>
    <source>
        <strain evidence="5">cv. Chiifu-401-42</strain>
    </source>
</reference>
<dbReference type="Proteomes" id="UP000011750">
    <property type="component" value="Chromosome A05"/>
</dbReference>
<keyword evidence="2" id="KW-0677">Repeat</keyword>
<dbReference type="InterPro" id="IPR011990">
    <property type="entry name" value="TPR-like_helical_dom_sf"/>
</dbReference>
<dbReference type="STRING" id="51351.M4E088"/>
<reference evidence="4" key="3">
    <citation type="submission" date="2018-11" db="EMBL/GenBank/DDBJ databases">
        <authorList>
            <consortium name="Genoscope - CEA"/>
            <person name="William W."/>
        </authorList>
    </citation>
    <scope>NUCLEOTIDE SEQUENCE</scope>
</reference>
<dbReference type="PANTHER" id="PTHR47934">
    <property type="entry name" value="PENTATRICOPEPTIDE REPEAT-CONTAINING PROTEIN PET309, MITOCHONDRIAL"/>
    <property type="match status" value="1"/>
</dbReference>
<evidence type="ECO:0000256" key="1">
    <source>
        <dbReference type="ARBA" id="ARBA00007626"/>
    </source>
</evidence>
<dbReference type="InterPro" id="IPR002885">
    <property type="entry name" value="PPR_rpt"/>
</dbReference>
<evidence type="ECO:0008006" key="7">
    <source>
        <dbReference type="Google" id="ProtNLM"/>
    </source>
</evidence>
<reference evidence="6" key="2">
    <citation type="journal article" date="2018" name="Hortic Res">
        <title>Improved Brassica rapa reference genome by single-molecule sequencing and chromosome conformation capture technologies.</title>
        <authorList>
            <person name="Zhang L."/>
            <person name="Cai X."/>
            <person name="Wu J."/>
            <person name="Liu M."/>
            <person name="Grob S."/>
            <person name="Cheng F."/>
            <person name="Liang J."/>
            <person name="Cai C."/>
            <person name="Liu Z."/>
            <person name="Liu B."/>
            <person name="Wang F."/>
            <person name="Li S."/>
            <person name="Liu F."/>
            <person name="Li X."/>
            <person name="Cheng L."/>
            <person name="Yang W."/>
            <person name="Li M.H."/>
            <person name="Grossniklaus U."/>
            <person name="Zheng H."/>
            <person name="Wang X."/>
        </authorList>
    </citation>
    <scope>NUCLEOTIDE SEQUENCE [LARGE SCALE GENOMIC DNA]</scope>
    <source>
        <strain evidence="6">cv. Chiifu-401-42</strain>
    </source>
</reference>
<organism evidence="4">
    <name type="scientific">Brassica campestris</name>
    <name type="common">Field mustard</name>
    <dbReference type="NCBI Taxonomy" id="3711"/>
    <lineage>
        <taxon>Eukaryota</taxon>
        <taxon>Viridiplantae</taxon>
        <taxon>Streptophyta</taxon>
        <taxon>Embryophyta</taxon>
        <taxon>Tracheophyta</taxon>
        <taxon>Spermatophyta</taxon>
        <taxon>Magnoliopsida</taxon>
        <taxon>eudicotyledons</taxon>
        <taxon>Gunneridae</taxon>
        <taxon>Pentapetalae</taxon>
        <taxon>rosids</taxon>
        <taxon>malvids</taxon>
        <taxon>Brassicales</taxon>
        <taxon>Brassicaceae</taxon>
        <taxon>Brassiceae</taxon>
        <taxon>Brassica</taxon>
    </lineage>
</organism>
<reference evidence="6" key="1">
    <citation type="journal article" date="2011" name="Nat. Genet.">
        <title>The genome of the mesopolyploid crop species Brassica rapa.</title>
        <authorList>
            <consortium name="Brassica rapa Genome Sequencing Project Consortium"/>
            <person name="Wang X."/>
            <person name="Wang H."/>
            <person name="Wang J."/>
            <person name="Sun R."/>
            <person name="Wu J."/>
            <person name="Liu S."/>
            <person name="Bai Y."/>
            <person name="Mun J.H."/>
            <person name="Bancroft I."/>
            <person name="Cheng F."/>
            <person name="Huang S."/>
            <person name="Li X."/>
            <person name="Hua W."/>
            <person name="Wang J."/>
            <person name="Wang X."/>
            <person name="Freeling M."/>
            <person name="Pires J.C."/>
            <person name="Paterson A.H."/>
            <person name="Chalhoub B."/>
            <person name="Wang B."/>
            <person name="Hayward A."/>
            <person name="Sharpe A.G."/>
            <person name="Park B.S."/>
            <person name="Weisshaar B."/>
            <person name="Liu B."/>
            <person name="Li B."/>
            <person name="Liu B."/>
            <person name="Tong C."/>
            <person name="Song C."/>
            <person name="Duran C."/>
            <person name="Peng C."/>
            <person name="Geng C."/>
            <person name="Koh C."/>
            <person name="Lin C."/>
            <person name="Edwards D."/>
            <person name="Mu D."/>
            <person name="Shen D."/>
            <person name="Soumpourou E."/>
            <person name="Li F."/>
            <person name="Fraser F."/>
            <person name="Conant G."/>
            <person name="Lassalle G."/>
            <person name="King G.J."/>
            <person name="Bonnema G."/>
            <person name="Tang H."/>
            <person name="Wang H."/>
            <person name="Belcram H."/>
            <person name="Zhou H."/>
            <person name="Hirakawa H."/>
            <person name="Abe H."/>
            <person name="Guo H."/>
            <person name="Wang H."/>
            <person name="Jin H."/>
            <person name="Parkin I.A."/>
            <person name="Batley J."/>
            <person name="Kim J.S."/>
            <person name="Just J."/>
            <person name="Li J."/>
            <person name="Xu J."/>
            <person name="Deng J."/>
            <person name="Kim J.A."/>
            <person name="Li J."/>
            <person name="Yu J."/>
            <person name="Meng J."/>
            <person name="Wang J."/>
            <person name="Min J."/>
            <person name="Poulain J."/>
            <person name="Wang J."/>
            <person name="Hatakeyama K."/>
            <person name="Wu K."/>
            <person name="Wang L."/>
            <person name="Fang L."/>
            <person name="Trick M."/>
            <person name="Links M.G."/>
            <person name="Zhao M."/>
            <person name="Jin M."/>
            <person name="Ramchiary N."/>
            <person name="Drou N."/>
            <person name="Berkman P.J."/>
            <person name="Cai Q."/>
            <person name="Huang Q."/>
            <person name="Li R."/>
            <person name="Tabata S."/>
            <person name="Cheng S."/>
            <person name="Zhang S."/>
            <person name="Zhang S."/>
            <person name="Huang S."/>
            <person name="Sato S."/>
            <person name="Sun S."/>
            <person name="Kwon S.J."/>
            <person name="Choi S.R."/>
            <person name="Lee T.H."/>
            <person name="Fan W."/>
            <person name="Zhao X."/>
            <person name="Tan X."/>
            <person name="Xu X."/>
            <person name="Wang Y."/>
            <person name="Qiu Y."/>
            <person name="Yin Y."/>
            <person name="Li Y."/>
            <person name="Du Y."/>
            <person name="Liao Y."/>
            <person name="Lim Y."/>
            <person name="Narusaka Y."/>
            <person name="Wang Y."/>
            <person name="Wang Z."/>
            <person name="Li Z."/>
            <person name="Wang Z."/>
            <person name="Xiong Z."/>
            <person name="Zhang Z."/>
        </authorList>
    </citation>
    <scope>NUCLEOTIDE SEQUENCE [LARGE SCALE GENOMIC DNA]</scope>
    <source>
        <strain evidence="6">cv. Chiifu-401-42</strain>
    </source>
</reference>
<evidence type="ECO:0000313" key="4">
    <source>
        <dbReference type="EMBL" id="VDC72385.1"/>
    </source>
</evidence>
<dbReference type="Proteomes" id="UP000694005">
    <property type="component" value="Chromosome A05"/>
</dbReference>
<evidence type="ECO:0000256" key="2">
    <source>
        <dbReference type="ARBA" id="ARBA00022737"/>
    </source>
</evidence>
<dbReference type="Gene3D" id="1.25.40.10">
    <property type="entry name" value="Tetratricopeptide repeat domain"/>
    <property type="match status" value="1"/>
</dbReference>
<dbReference type="SMR" id="A0A3P5Z8X1"/>
<dbReference type="Pfam" id="PF13812">
    <property type="entry name" value="PPR_3"/>
    <property type="match status" value="1"/>
</dbReference>
<dbReference type="EMBL" id="LS974621">
    <property type="protein sequence ID" value="CAG7877361.1"/>
    <property type="molecule type" value="Genomic_DNA"/>
</dbReference>
<comment type="similarity">
    <text evidence="1">Belongs to the PPR family. P subfamily.</text>
</comment>
<dbReference type="PANTHER" id="PTHR47934:SF6">
    <property type="entry name" value="MITOCHONDRIAL GROUP I INTRON SPLICING FACTOR CCM1-RELATED"/>
    <property type="match status" value="1"/>
</dbReference>
<protein>
    <recommendedName>
        <fullName evidence="7">Pentacotripeptide-repeat region of PRORP domain-containing protein</fullName>
    </recommendedName>
</protein>
<keyword evidence="6" id="KW-1185">Reference proteome</keyword>
<dbReference type="eggNOG" id="KOG4197">
    <property type="taxonomic scope" value="Eukaryota"/>
</dbReference>
<evidence type="ECO:0000313" key="3">
    <source>
        <dbReference type="EMBL" id="CAG7877361.1"/>
    </source>
</evidence>
<dbReference type="Gramene" id="Bra022185.1">
    <property type="protein sequence ID" value="Bra022185.1-P"/>
    <property type="gene ID" value="Bra022185"/>
</dbReference>
<dbReference type="InterPro" id="IPR051114">
    <property type="entry name" value="Mito_RNA_Proc_CCM1"/>
</dbReference>
<gene>
    <name evidence="4" type="ORF">BRAA05T22099Z</name>
    <name evidence="3" type="ORF">BRAPAZ1V2_A05P38820.2</name>
</gene>